<feature type="chain" id="PRO_5001906313" description="Egg protein CP391S-like protein" evidence="1">
    <location>
        <begin position="27"/>
        <end position="261"/>
    </location>
</feature>
<protein>
    <recommendedName>
        <fullName evidence="3">Egg protein CP391S-like protein</fullName>
    </recommendedName>
</protein>
<feature type="non-terminal residue" evidence="2">
    <location>
        <position position="261"/>
    </location>
</feature>
<feature type="signal peptide" evidence="1">
    <location>
        <begin position="1"/>
        <end position="26"/>
    </location>
</feature>
<keyword evidence="1" id="KW-0732">Signal</keyword>
<evidence type="ECO:0000313" key="2">
    <source>
        <dbReference type="EMBL" id="KGB41507.1"/>
    </source>
</evidence>
<dbReference type="KEGG" id="shx:MS3_00011161"/>
<evidence type="ECO:0008006" key="3">
    <source>
        <dbReference type="Google" id="ProtNLM"/>
    </source>
</evidence>
<evidence type="ECO:0000256" key="1">
    <source>
        <dbReference type="SAM" id="SignalP"/>
    </source>
</evidence>
<dbReference type="RefSeq" id="XP_012801279.3">
    <property type="nucleotide sequence ID" value="XM_012945825.3"/>
</dbReference>
<dbReference type="EMBL" id="KL251921">
    <property type="protein sequence ID" value="KGB41507.1"/>
    <property type="molecule type" value="Genomic_DNA"/>
</dbReference>
<accession>A0A095A3S7</accession>
<organism evidence="2">
    <name type="scientific">Schistosoma haematobium</name>
    <name type="common">Blood fluke</name>
    <dbReference type="NCBI Taxonomy" id="6185"/>
    <lineage>
        <taxon>Eukaryota</taxon>
        <taxon>Metazoa</taxon>
        <taxon>Spiralia</taxon>
        <taxon>Lophotrochozoa</taxon>
        <taxon>Platyhelminthes</taxon>
        <taxon>Trematoda</taxon>
        <taxon>Digenea</taxon>
        <taxon>Strigeidida</taxon>
        <taxon>Schistosomatoidea</taxon>
        <taxon>Schistosomatidae</taxon>
        <taxon>Schistosoma</taxon>
    </lineage>
</organism>
<name>A0A095A3S7_SCHHA</name>
<sequence length="261" mass="30012">FRYIFSSSLPIPLYLAIALLYEFFDCQDICEKPQLQHRKAVIFGNGSYQYVSFQSSFNPHTQSHHYKYSMRINLNQSLPFVSGSFKRYYYNRTVKPKFPFQVYDSDVNTFGIVSLDLNLTIICLLFIFQMVSIDSLLLVEDTAKITCLIQSNKKISIYYENIPTKVEGSGWQTNFRGFFACGSGDKKHEISVPSEWIQSRTLVVYEAIGKYCSEYNSSETCQNITASNTTCIWCANANTCIESNDEDTHKLKENDCRVQVS</sequence>
<reference evidence="2" key="1">
    <citation type="journal article" date="2012" name="Nat. Genet.">
        <title>Whole-genome sequence of Schistosoma haematobium.</title>
        <authorList>
            <person name="Young N.D."/>
            <person name="Jex A.R."/>
            <person name="Li B."/>
            <person name="Liu S."/>
            <person name="Yang L."/>
            <person name="Xiong Z."/>
            <person name="Li Y."/>
            <person name="Cantacessi C."/>
            <person name="Hall R.S."/>
            <person name="Xu X."/>
            <person name="Chen F."/>
            <person name="Wu X."/>
            <person name="Zerlotini A."/>
            <person name="Oliveira G."/>
            <person name="Hofmann A."/>
            <person name="Zhang G."/>
            <person name="Fang X."/>
            <person name="Kang Y."/>
            <person name="Campbell B.E."/>
            <person name="Loukas A."/>
            <person name="Ranganathan S."/>
            <person name="Rollinson D."/>
            <person name="Rinaldi G."/>
            <person name="Brindley P.J."/>
            <person name="Yang H."/>
            <person name="Wang J."/>
            <person name="Wang J."/>
            <person name="Gasser R.B."/>
        </authorList>
    </citation>
    <scope>NUCLEOTIDE SEQUENCE [LARGE SCALE GENOMIC DNA]</scope>
</reference>
<gene>
    <name evidence="2" type="ORF">MS3_10029</name>
</gene>
<proteinExistence type="predicted"/>
<feature type="non-terminal residue" evidence="2">
    <location>
        <position position="1"/>
    </location>
</feature>
<dbReference type="AlphaFoldDB" id="A0A095A3S7"/>